<keyword evidence="1" id="KW-0812">Transmembrane</keyword>
<protein>
    <recommendedName>
        <fullName evidence="4">MFS transporter</fullName>
    </recommendedName>
</protein>
<keyword evidence="3" id="KW-1185">Reference proteome</keyword>
<gene>
    <name evidence="2" type="ORF">HKX40_07790</name>
</gene>
<dbReference type="EMBL" id="JABGBO010000008">
    <property type="protein sequence ID" value="NOL50033.1"/>
    <property type="molecule type" value="Genomic_DNA"/>
</dbReference>
<dbReference type="RefSeq" id="WP_171589021.1">
    <property type="nucleotide sequence ID" value="NZ_JABGBO010000008.1"/>
</dbReference>
<feature type="transmembrane region" description="Helical" evidence="1">
    <location>
        <begin position="20"/>
        <end position="41"/>
    </location>
</feature>
<accession>A0A7Y4LAS1</accession>
<feature type="transmembrane region" description="Helical" evidence="1">
    <location>
        <begin position="134"/>
        <end position="155"/>
    </location>
</feature>
<dbReference type="Gene3D" id="1.20.1720.10">
    <property type="entry name" value="Multidrug resistance protein D"/>
    <property type="match status" value="1"/>
</dbReference>
<evidence type="ECO:0000313" key="2">
    <source>
        <dbReference type="EMBL" id="NOL50033.1"/>
    </source>
</evidence>
<feature type="transmembrane region" description="Helical" evidence="1">
    <location>
        <begin position="161"/>
        <end position="183"/>
    </location>
</feature>
<dbReference type="InterPro" id="IPR036259">
    <property type="entry name" value="MFS_trans_sf"/>
</dbReference>
<dbReference type="AlphaFoldDB" id="A0A7Y4LAS1"/>
<dbReference type="SUPFAM" id="SSF103473">
    <property type="entry name" value="MFS general substrate transporter"/>
    <property type="match status" value="1"/>
</dbReference>
<comment type="caution">
    <text evidence="2">The sequence shown here is derived from an EMBL/GenBank/DDBJ whole genome shotgun (WGS) entry which is preliminary data.</text>
</comment>
<keyword evidence="1" id="KW-1133">Transmembrane helix</keyword>
<dbReference type="Proteomes" id="UP000541421">
    <property type="component" value="Unassembled WGS sequence"/>
</dbReference>
<feature type="transmembrane region" description="Helical" evidence="1">
    <location>
        <begin position="62"/>
        <end position="83"/>
    </location>
</feature>
<sequence length="186" mass="21294">MLAMLFIHQMNSWQVSIMNAVLLLGSIGLYTLLTFHPAIRSTKPRFLRYWKEVFGLLKQDKVVTAPLVHLIVITGLFQGFHYIARTTLPMEHLSLSLNNAALMQGFVSFAFLFGALWVSHLIKRNIQSQRRYSLPFCVLYTALALGASVITHIPWLGLTGYFFFLFFSFLKSLIPWKIIPLLCNVL</sequence>
<keyword evidence="1" id="KW-0472">Membrane</keyword>
<evidence type="ECO:0000313" key="3">
    <source>
        <dbReference type="Proteomes" id="UP000541421"/>
    </source>
</evidence>
<evidence type="ECO:0008006" key="4">
    <source>
        <dbReference type="Google" id="ProtNLM"/>
    </source>
</evidence>
<feature type="transmembrane region" description="Helical" evidence="1">
    <location>
        <begin position="103"/>
        <end position="122"/>
    </location>
</feature>
<organism evidence="2 3">
    <name type="scientific">Pelistega europaea</name>
    <dbReference type="NCBI Taxonomy" id="106147"/>
    <lineage>
        <taxon>Bacteria</taxon>
        <taxon>Pseudomonadati</taxon>
        <taxon>Pseudomonadota</taxon>
        <taxon>Betaproteobacteria</taxon>
        <taxon>Burkholderiales</taxon>
        <taxon>Alcaligenaceae</taxon>
        <taxon>Pelistega</taxon>
    </lineage>
</organism>
<evidence type="ECO:0000256" key="1">
    <source>
        <dbReference type="SAM" id="Phobius"/>
    </source>
</evidence>
<name>A0A7Y4LAS1_9BURK</name>
<reference evidence="2 3" key="1">
    <citation type="submission" date="2020-05" db="EMBL/GenBank/DDBJ databases">
        <authorList>
            <person name="Niu N."/>
        </authorList>
    </citation>
    <scope>NUCLEOTIDE SEQUENCE [LARGE SCALE GENOMIC DNA]</scope>
    <source>
        <strain evidence="2 3">LMG10982</strain>
    </source>
</reference>
<proteinExistence type="predicted"/>